<dbReference type="GO" id="GO:0051539">
    <property type="term" value="F:4 iron, 4 sulfur cluster binding"/>
    <property type="evidence" value="ECO:0007669"/>
    <property type="project" value="UniProtKB-KW"/>
</dbReference>
<keyword evidence="5" id="KW-0949">S-adenosyl-L-methionine</keyword>
<sequence length="445" mass="48968">MITDMDQRRTFAIRTLGCKINQYESQALREAWLARGWSEVDMRRARVVLFNSCAVTADAVRTLRGQVRQVHRVNQEAEIVITGCAAQVLSAELADLVDMARVVLVDQPRKAGLASYPDIGPALPKSAFPPLCISDFKRARPVLKIQDGCSHGCTYCIVPQGRGPSRSRPMADILAEARRLLASGFREIILGGINLRHFGRDLPDAPDLWDLLAFLDSELAPKWAGRARLRLSSLDPAQLGGKALDTLAASRLVCPHLHLSLQSLSPEILRSMGRGHYAPEEIEGFLRELEKVWPTFALGADLLVGFPGETDGHFEQTVTALDRLPLTYAHVFPYSKRPGTRAANMANQVSTREKKERVGQLRALADKRKAAFMRHLLTREKLAVIMEKSGEKPGRRAELSGVSEFYVECSFASPPGQAGFKALACGRPLAVADGRVILAPSIEHP</sequence>
<evidence type="ECO:0000256" key="5">
    <source>
        <dbReference type="ARBA" id="ARBA00022691"/>
    </source>
</evidence>
<dbReference type="InterPro" id="IPR020612">
    <property type="entry name" value="Methylthiotransferase_CS"/>
</dbReference>
<dbReference type="GO" id="GO:0005829">
    <property type="term" value="C:cytosol"/>
    <property type="evidence" value="ECO:0007669"/>
    <property type="project" value="TreeGrafter"/>
</dbReference>
<dbReference type="InterPro" id="IPR058240">
    <property type="entry name" value="rSAM_sf"/>
</dbReference>
<dbReference type="InterPro" id="IPR038135">
    <property type="entry name" value="Methylthiotransferase_N_sf"/>
</dbReference>
<dbReference type="Proteomes" id="UP000007844">
    <property type="component" value="Chromosome"/>
</dbReference>
<accession>F3Z3Z7</accession>
<keyword evidence="7" id="KW-0408">Iron</keyword>
<dbReference type="SUPFAM" id="SSF102114">
    <property type="entry name" value="Radical SAM enzymes"/>
    <property type="match status" value="1"/>
</dbReference>
<evidence type="ECO:0000256" key="1">
    <source>
        <dbReference type="ARBA" id="ARBA00001966"/>
    </source>
</evidence>
<dbReference type="KEGG" id="daf:Desaf_2120"/>
<dbReference type="InterPro" id="IPR006638">
    <property type="entry name" value="Elp3/MiaA/NifB-like_rSAM"/>
</dbReference>
<dbReference type="SMART" id="SM00729">
    <property type="entry name" value="Elp3"/>
    <property type="match status" value="1"/>
</dbReference>
<dbReference type="InterPro" id="IPR013848">
    <property type="entry name" value="Methylthiotransferase_N"/>
</dbReference>
<dbReference type="SFLD" id="SFLDS00029">
    <property type="entry name" value="Radical_SAM"/>
    <property type="match status" value="1"/>
</dbReference>
<keyword evidence="2" id="KW-0004">4Fe-4S</keyword>
<evidence type="ECO:0000256" key="6">
    <source>
        <dbReference type="ARBA" id="ARBA00022723"/>
    </source>
</evidence>
<keyword evidence="12" id="KW-1185">Reference proteome</keyword>
<feature type="domain" description="MTTase N-terminal" evidence="9">
    <location>
        <begin position="9"/>
        <end position="129"/>
    </location>
</feature>
<dbReference type="EMBL" id="CP003221">
    <property type="protein sequence ID" value="EGJ50449.1"/>
    <property type="molecule type" value="Genomic_DNA"/>
</dbReference>
<evidence type="ECO:0000313" key="11">
    <source>
        <dbReference type="EMBL" id="EGJ50449.1"/>
    </source>
</evidence>
<keyword evidence="3" id="KW-0963">Cytoplasm</keyword>
<evidence type="ECO:0000256" key="2">
    <source>
        <dbReference type="ARBA" id="ARBA00022485"/>
    </source>
</evidence>
<dbReference type="Gene3D" id="3.80.30.20">
    <property type="entry name" value="tm_1862 like domain"/>
    <property type="match status" value="1"/>
</dbReference>
<gene>
    <name evidence="11" type="ORF">Desaf_2120</name>
</gene>
<proteinExistence type="predicted"/>
<dbReference type="PROSITE" id="PS01278">
    <property type="entry name" value="MTTASE_RADICAL"/>
    <property type="match status" value="1"/>
</dbReference>
<dbReference type="AlphaFoldDB" id="F3Z3Z7"/>
<feature type="domain" description="Radical SAM core" evidence="10">
    <location>
        <begin position="135"/>
        <end position="371"/>
    </location>
</feature>
<keyword evidence="8" id="KW-0411">Iron-sulfur</keyword>
<evidence type="ECO:0000256" key="8">
    <source>
        <dbReference type="ARBA" id="ARBA00023014"/>
    </source>
</evidence>
<dbReference type="HOGENOM" id="CLU_018697_1_0_7"/>
<evidence type="ECO:0000259" key="10">
    <source>
        <dbReference type="PROSITE" id="PS51918"/>
    </source>
</evidence>
<evidence type="ECO:0000256" key="4">
    <source>
        <dbReference type="ARBA" id="ARBA00022679"/>
    </source>
</evidence>
<dbReference type="PANTHER" id="PTHR43837:SF1">
    <property type="entry name" value="RIBOSOMAL PROTEIN US12 METHYLTHIOTRANSFERASE RIMO"/>
    <property type="match status" value="1"/>
</dbReference>
<evidence type="ECO:0000256" key="3">
    <source>
        <dbReference type="ARBA" id="ARBA00022490"/>
    </source>
</evidence>
<evidence type="ECO:0000259" key="9">
    <source>
        <dbReference type="PROSITE" id="PS51449"/>
    </source>
</evidence>
<dbReference type="InterPro" id="IPR007197">
    <property type="entry name" value="rSAM"/>
</dbReference>
<dbReference type="SFLD" id="SFLDG01082">
    <property type="entry name" value="B12-binding_domain_containing"/>
    <property type="match status" value="1"/>
</dbReference>
<dbReference type="STRING" id="690850.Desaf_2120"/>
<dbReference type="Pfam" id="PF00919">
    <property type="entry name" value="UPF0004"/>
    <property type="match status" value="1"/>
</dbReference>
<dbReference type="GO" id="GO:0006400">
    <property type="term" value="P:tRNA modification"/>
    <property type="evidence" value="ECO:0007669"/>
    <property type="project" value="InterPro"/>
</dbReference>
<dbReference type="InterPro" id="IPR005840">
    <property type="entry name" value="Ribosomal_uS12_MeSTrfase_RimO"/>
</dbReference>
<dbReference type="InterPro" id="IPR023404">
    <property type="entry name" value="rSAM_horseshoe"/>
</dbReference>
<evidence type="ECO:0000256" key="7">
    <source>
        <dbReference type="ARBA" id="ARBA00023004"/>
    </source>
</evidence>
<dbReference type="GO" id="GO:0035599">
    <property type="term" value="F:aspartic acid methylthiotransferase activity"/>
    <property type="evidence" value="ECO:0007669"/>
    <property type="project" value="TreeGrafter"/>
</dbReference>
<organism evidence="11 12">
    <name type="scientific">Desulfocurvibacter africanus subsp. africanus str. Walvis Bay</name>
    <dbReference type="NCBI Taxonomy" id="690850"/>
    <lineage>
        <taxon>Bacteria</taxon>
        <taxon>Pseudomonadati</taxon>
        <taxon>Thermodesulfobacteriota</taxon>
        <taxon>Desulfovibrionia</taxon>
        <taxon>Desulfovibrionales</taxon>
        <taxon>Desulfovibrionaceae</taxon>
        <taxon>Desulfocurvibacter</taxon>
    </lineage>
</organism>
<dbReference type="PANTHER" id="PTHR43837">
    <property type="entry name" value="RIBOSOMAL PROTEIN S12 METHYLTHIOTRANSFERASE RIMO"/>
    <property type="match status" value="1"/>
</dbReference>
<dbReference type="Pfam" id="PF04055">
    <property type="entry name" value="Radical_SAM"/>
    <property type="match status" value="1"/>
</dbReference>
<comment type="cofactor">
    <cofactor evidence="1">
        <name>[4Fe-4S] cluster</name>
        <dbReference type="ChEBI" id="CHEBI:49883"/>
    </cofactor>
</comment>
<dbReference type="PROSITE" id="PS51918">
    <property type="entry name" value="RADICAL_SAM"/>
    <property type="match status" value="1"/>
</dbReference>
<dbReference type="GO" id="GO:0046872">
    <property type="term" value="F:metal ion binding"/>
    <property type="evidence" value="ECO:0007669"/>
    <property type="project" value="UniProtKB-KW"/>
</dbReference>
<reference evidence="11 12" key="1">
    <citation type="journal article" date="2011" name="J. Bacteriol.">
        <title>Genome sequence of the mercury-methylating and pleomorphic Desulfovibrio africanus Strain Walvis Bay.</title>
        <authorList>
            <person name="Brown S.D."/>
            <person name="Wall J.D."/>
            <person name="Kucken A.M."/>
            <person name="Gilmour C.C."/>
            <person name="Podar M."/>
            <person name="Brandt C.C."/>
            <person name="Teshima H."/>
            <person name="Detter J.C."/>
            <person name="Han C.S."/>
            <person name="Land M.L."/>
            <person name="Lucas S."/>
            <person name="Han J."/>
            <person name="Pennacchio L."/>
            <person name="Nolan M."/>
            <person name="Pitluck S."/>
            <person name="Woyke T."/>
            <person name="Goodwin L."/>
            <person name="Palumbo A.V."/>
            <person name="Elias D.A."/>
        </authorList>
    </citation>
    <scope>NUCLEOTIDE SEQUENCE [LARGE SCALE GENOMIC DNA]</scope>
    <source>
        <strain evidence="11 12">Walvis Bay</strain>
    </source>
</reference>
<dbReference type="RefSeq" id="WP_014260191.1">
    <property type="nucleotide sequence ID" value="NC_016629.1"/>
</dbReference>
<dbReference type="InterPro" id="IPR005839">
    <property type="entry name" value="Methylthiotransferase"/>
</dbReference>
<protein>
    <submittedName>
        <fullName evidence="11">RNA modification enzyme, MiaB family</fullName>
    </submittedName>
</protein>
<dbReference type="Gene3D" id="3.40.50.12160">
    <property type="entry name" value="Methylthiotransferase, N-terminal domain"/>
    <property type="match status" value="1"/>
</dbReference>
<evidence type="ECO:0000313" key="12">
    <source>
        <dbReference type="Proteomes" id="UP000007844"/>
    </source>
</evidence>
<dbReference type="NCBIfam" id="TIGR00089">
    <property type="entry name" value="MiaB/RimO family radical SAM methylthiotransferase"/>
    <property type="match status" value="1"/>
</dbReference>
<dbReference type="PROSITE" id="PS51449">
    <property type="entry name" value="MTTASE_N"/>
    <property type="match status" value="1"/>
</dbReference>
<name>F3Z3Z7_DESAF</name>
<dbReference type="eggNOG" id="COG0621">
    <property type="taxonomic scope" value="Bacteria"/>
</dbReference>
<dbReference type="CDD" id="cd01335">
    <property type="entry name" value="Radical_SAM"/>
    <property type="match status" value="1"/>
</dbReference>
<keyword evidence="6" id="KW-0479">Metal-binding</keyword>
<keyword evidence="4" id="KW-0808">Transferase</keyword>